<evidence type="ECO:0000256" key="1">
    <source>
        <dbReference type="ARBA" id="ARBA00004202"/>
    </source>
</evidence>
<sequence length="303" mass="31952">MNTNVIRADGLVKSFKDGSGRSFDAVAGIGLEVGPGEIIGLLGPNGAGKSTLIDMVLGLTRPTRGTIEVFGAEPLRSIKRGRIGAVLQTGGLLPDLTVADTIRMIAATHRDPLPLETVLAQADLTHLARRRVGKCSGGEQQRIRFALAVLSNPELLILDEPTTGMDAGARHAFWDAMADQAREGRTIIFATHYIEEAQNFARRIVMVGRGRIVADGPTEEVRERASARTVTAVLPEGLDAAALPGVISVGTSGDRTTLTTADSDALARHLLTETAATDLSISTGSLEDAFLALTSSEPAKEQL</sequence>
<feature type="domain" description="ABC transporter" evidence="6">
    <location>
        <begin position="6"/>
        <end position="234"/>
    </location>
</feature>
<comment type="caution">
    <text evidence="7">The sequence shown here is derived from an EMBL/GenBank/DDBJ whole genome shotgun (WGS) entry which is preliminary data.</text>
</comment>
<dbReference type="CDD" id="cd03230">
    <property type="entry name" value="ABC_DR_subfamily_A"/>
    <property type="match status" value="1"/>
</dbReference>
<dbReference type="PANTHER" id="PTHR42711">
    <property type="entry name" value="ABC TRANSPORTER ATP-BINDING PROTEIN"/>
    <property type="match status" value="1"/>
</dbReference>
<proteinExistence type="predicted"/>
<evidence type="ECO:0000313" key="7">
    <source>
        <dbReference type="EMBL" id="MCP3424836.1"/>
    </source>
</evidence>
<dbReference type="InterPro" id="IPR027417">
    <property type="entry name" value="P-loop_NTPase"/>
</dbReference>
<dbReference type="PROSITE" id="PS50893">
    <property type="entry name" value="ABC_TRANSPORTER_2"/>
    <property type="match status" value="1"/>
</dbReference>
<evidence type="ECO:0000256" key="3">
    <source>
        <dbReference type="ARBA" id="ARBA00022741"/>
    </source>
</evidence>
<organism evidence="7 8">
    <name type="scientific">Rothia santali</name>
    <dbReference type="NCBI Taxonomy" id="2949643"/>
    <lineage>
        <taxon>Bacteria</taxon>
        <taxon>Bacillati</taxon>
        <taxon>Actinomycetota</taxon>
        <taxon>Actinomycetes</taxon>
        <taxon>Micrococcales</taxon>
        <taxon>Micrococcaceae</taxon>
        <taxon>Rothia</taxon>
    </lineage>
</organism>
<dbReference type="InterPro" id="IPR003593">
    <property type="entry name" value="AAA+_ATPase"/>
</dbReference>
<dbReference type="InterPro" id="IPR017871">
    <property type="entry name" value="ABC_transporter-like_CS"/>
</dbReference>
<keyword evidence="8" id="KW-1185">Reference proteome</keyword>
<dbReference type="GO" id="GO:0046677">
    <property type="term" value="P:response to antibiotic"/>
    <property type="evidence" value="ECO:0007669"/>
    <property type="project" value="UniProtKB-KW"/>
</dbReference>
<dbReference type="GO" id="GO:0005886">
    <property type="term" value="C:plasma membrane"/>
    <property type="evidence" value="ECO:0007669"/>
    <property type="project" value="UniProtKB-SubCell"/>
</dbReference>
<evidence type="ECO:0000256" key="2">
    <source>
        <dbReference type="ARBA" id="ARBA00022448"/>
    </source>
</evidence>
<dbReference type="PANTHER" id="PTHR42711:SF17">
    <property type="entry name" value="ABC TRANSPORTER ATP-BINDING PROTEIN"/>
    <property type="match status" value="1"/>
</dbReference>
<reference evidence="7" key="1">
    <citation type="submission" date="2022-06" db="EMBL/GenBank/DDBJ databases">
        <title>Rothia sp. isolated from sandalwood seedling.</title>
        <authorList>
            <person name="Tuikhar N."/>
            <person name="Kirdat K."/>
            <person name="Thorat V."/>
            <person name="Swetha P."/>
            <person name="Padma S."/>
            <person name="Sundararaj R."/>
            <person name="Yadav A."/>
        </authorList>
    </citation>
    <scope>NUCLEOTIDE SEQUENCE</scope>
    <source>
        <strain evidence="7">AR01</strain>
    </source>
</reference>
<comment type="subcellular location">
    <subcellularLocation>
        <location evidence="1">Cell membrane</location>
        <topology evidence="1">Peripheral membrane protein</topology>
    </subcellularLocation>
</comment>
<dbReference type="GO" id="GO:0005524">
    <property type="term" value="F:ATP binding"/>
    <property type="evidence" value="ECO:0007669"/>
    <property type="project" value="UniProtKB-KW"/>
</dbReference>
<dbReference type="Gene3D" id="3.40.50.300">
    <property type="entry name" value="P-loop containing nucleotide triphosphate hydrolases"/>
    <property type="match status" value="1"/>
</dbReference>
<dbReference type="PROSITE" id="PS00211">
    <property type="entry name" value="ABC_TRANSPORTER_1"/>
    <property type="match status" value="1"/>
</dbReference>
<keyword evidence="5" id="KW-0046">Antibiotic resistance</keyword>
<dbReference type="InterPro" id="IPR050763">
    <property type="entry name" value="ABC_transporter_ATP-binding"/>
</dbReference>
<evidence type="ECO:0000313" key="8">
    <source>
        <dbReference type="Proteomes" id="UP001139502"/>
    </source>
</evidence>
<evidence type="ECO:0000259" key="6">
    <source>
        <dbReference type="PROSITE" id="PS50893"/>
    </source>
</evidence>
<evidence type="ECO:0000256" key="4">
    <source>
        <dbReference type="ARBA" id="ARBA00022840"/>
    </source>
</evidence>
<dbReference type="SUPFAM" id="SSF52540">
    <property type="entry name" value="P-loop containing nucleoside triphosphate hydrolases"/>
    <property type="match status" value="1"/>
</dbReference>
<keyword evidence="2" id="KW-0813">Transport</keyword>
<keyword evidence="3" id="KW-0547">Nucleotide-binding</keyword>
<accession>A0A9X2H8T6</accession>
<dbReference type="RefSeq" id="WP_254164762.1">
    <property type="nucleotide sequence ID" value="NZ_JANAFB010000003.1"/>
</dbReference>
<protein>
    <submittedName>
        <fullName evidence="7">ABC transporter ATP-binding protein</fullName>
    </submittedName>
</protein>
<keyword evidence="4 7" id="KW-0067">ATP-binding</keyword>
<dbReference type="SMART" id="SM00382">
    <property type="entry name" value="AAA"/>
    <property type="match status" value="1"/>
</dbReference>
<dbReference type="Pfam" id="PF00005">
    <property type="entry name" value="ABC_tran"/>
    <property type="match status" value="1"/>
</dbReference>
<gene>
    <name evidence="7" type="ORF">NBM05_02005</name>
</gene>
<evidence type="ECO:0000256" key="5">
    <source>
        <dbReference type="ARBA" id="ARBA00023251"/>
    </source>
</evidence>
<name>A0A9X2H8T6_9MICC</name>
<dbReference type="Proteomes" id="UP001139502">
    <property type="component" value="Unassembled WGS sequence"/>
</dbReference>
<dbReference type="InterPro" id="IPR003439">
    <property type="entry name" value="ABC_transporter-like_ATP-bd"/>
</dbReference>
<dbReference type="AlphaFoldDB" id="A0A9X2H8T6"/>
<dbReference type="EMBL" id="JANAFB010000003">
    <property type="protein sequence ID" value="MCP3424836.1"/>
    <property type="molecule type" value="Genomic_DNA"/>
</dbReference>
<dbReference type="GO" id="GO:0016887">
    <property type="term" value="F:ATP hydrolysis activity"/>
    <property type="evidence" value="ECO:0007669"/>
    <property type="project" value="InterPro"/>
</dbReference>